<name>A0A6I2RMX2_FLAPL</name>
<sequence length="112" mass="12355">MQVVREVVRHGIVAGGTHRIRQIFFFGKVAEGGLQRFDDLRFKGRVHRPDGQWTGKTGRMGVRNIKIELQAVLTVIAKYGDALGSTVDPAAKLTVPALHLKDRRGVRALGVD</sequence>
<evidence type="ECO:0000313" key="1">
    <source>
        <dbReference type="EMBL" id="MSB51148.1"/>
    </source>
</evidence>
<dbReference type="EMBL" id="WKPO01000058">
    <property type="protein sequence ID" value="MSB51148.1"/>
    <property type="molecule type" value="Genomic_DNA"/>
</dbReference>
<dbReference type="Proteomes" id="UP000429811">
    <property type="component" value="Unassembled WGS sequence"/>
</dbReference>
<proteinExistence type="predicted"/>
<evidence type="ECO:0000313" key="2">
    <source>
        <dbReference type="Proteomes" id="UP000429811"/>
    </source>
</evidence>
<accession>A0A6I2RMX2</accession>
<reference evidence="1 2" key="1">
    <citation type="journal article" date="2019" name="Nat. Med.">
        <title>A library of human gut bacterial isolates paired with longitudinal multiomics data enables mechanistic microbiome research.</title>
        <authorList>
            <person name="Poyet M."/>
            <person name="Groussin M."/>
            <person name="Gibbons S.M."/>
            <person name="Avila-Pacheco J."/>
            <person name="Jiang X."/>
            <person name="Kearney S.M."/>
            <person name="Perrotta A.R."/>
            <person name="Berdy B."/>
            <person name="Zhao S."/>
            <person name="Lieberman T.D."/>
            <person name="Swanson P.K."/>
            <person name="Smith M."/>
            <person name="Roesemann S."/>
            <person name="Alexander J.E."/>
            <person name="Rich S.A."/>
            <person name="Livny J."/>
            <person name="Vlamakis H."/>
            <person name="Clish C."/>
            <person name="Bullock K."/>
            <person name="Deik A."/>
            <person name="Scott J."/>
            <person name="Pierce K.A."/>
            <person name="Xavier R.J."/>
            <person name="Alm E.J."/>
        </authorList>
    </citation>
    <scope>NUCLEOTIDE SEQUENCE [LARGE SCALE GENOMIC DNA]</scope>
    <source>
        <strain evidence="1 2">BIOML-A5</strain>
    </source>
</reference>
<dbReference type="RefSeq" id="WP_154250986.1">
    <property type="nucleotide sequence ID" value="NZ_WKPO01000058.1"/>
</dbReference>
<organism evidence="1 2">
    <name type="scientific">Flavonifractor plautii</name>
    <name type="common">Fusobacterium plautii</name>
    <dbReference type="NCBI Taxonomy" id="292800"/>
    <lineage>
        <taxon>Bacteria</taxon>
        <taxon>Bacillati</taxon>
        <taxon>Bacillota</taxon>
        <taxon>Clostridia</taxon>
        <taxon>Eubacteriales</taxon>
        <taxon>Oscillospiraceae</taxon>
        <taxon>Flavonifractor</taxon>
    </lineage>
</organism>
<gene>
    <name evidence="1" type="ORF">GKE90_21090</name>
</gene>
<protein>
    <submittedName>
        <fullName evidence="1">Uncharacterized protein</fullName>
    </submittedName>
</protein>
<comment type="caution">
    <text evidence="1">The sequence shown here is derived from an EMBL/GenBank/DDBJ whole genome shotgun (WGS) entry which is preliminary data.</text>
</comment>
<dbReference type="AlphaFoldDB" id="A0A6I2RMX2"/>